<dbReference type="EMBL" id="CAADJA010000002">
    <property type="protein sequence ID" value="VFS49234.1"/>
    <property type="molecule type" value="Genomic_DNA"/>
</dbReference>
<dbReference type="AlphaFoldDB" id="A0A2C6DN05"/>
<feature type="signal peptide" evidence="1">
    <location>
        <begin position="1"/>
        <end position="18"/>
    </location>
</feature>
<protein>
    <recommendedName>
        <fullName evidence="6">DUF4352 domain-containing protein</fullName>
    </recommendedName>
</protein>
<proteinExistence type="predicted"/>
<gene>
    <name evidence="2" type="ORF">CRN84_13005</name>
    <name evidence="3" type="ORF">NCTC12282_03698</name>
</gene>
<accession>A0A2C6DN05</accession>
<evidence type="ECO:0000256" key="1">
    <source>
        <dbReference type="SAM" id="SignalP"/>
    </source>
</evidence>
<dbReference type="EMBL" id="PDDX01000001">
    <property type="protein sequence ID" value="PHI30191.1"/>
    <property type="molecule type" value="Genomic_DNA"/>
</dbReference>
<keyword evidence="1" id="KW-0732">Signal</keyword>
<reference evidence="2" key="2">
    <citation type="submission" date="2017-09" db="EMBL/GenBank/DDBJ databases">
        <title>FDA dAtabase for Regulatory Grade micrObial Sequences (FDA-ARGOS): Supporting development and validation of Infectious Disease Dx tests.</title>
        <authorList>
            <person name="Minogue T."/>
            <person name="Wolcott M."/>
            <person name="Wasieloski L."/>
            <person name="Aguilar W."/>
            <person name="Moore D."/>
            <person name="Tallon L.J."/>
            <person name="Sadzewicz L."/>
            <person name="Ott S."/>
            <person name="Zhao X."/>
            <person name="Nagaraj S."/>
            <person name="Vavikolanu K."/>
            <person name="Aluvathingal J."/>
            <person name="Nadendla S."/>
            <person name="Sichtig H."/>
        </authorList>
    </citation>
    <scope>NUCLEOTIDE SEQUENCE</scope>
    <source>
        <strain evidence="2">FDAARGOS_387</strain>
    </source>
</reference>
<keyword evidence="4" id="KW-1185">Reference proteome</keyword>
<organism evidence="2 4">
    <name type="scientific">Budvicia aquatica</name>
    <dbReference type="NCBI Taxonomy" id="82979"/>
    <lineage>
        <taxon>Bacteria</taxon>
        <taxon>Pseudomonadati</taxon>
        <taxon>Pseudomonadota</taxon>
        <taxon>Gammaproteobacteria</taxon>
        <taxon>Enterobacterales</taxon>
        <taxon>Budviciaceae</taxon>
        <taxon>Budvicia</taxon>
    </lineage>
</organism>
<name>A0A2C6DN05_9GAMM</name>
<reference evidence="3 5" key="3">
    <citation type="submission" date="2019-03" db="EMBL/GenBank/DDBJ databases">
        <authorList>
            <consortium name="Pathogen Informatics"/>
        </authorList>
    </citation>
    <scope>NUCLEOTIDE SEQUENCE [LARGE SCALE GENOMIC DNA]</scope>
    <source>
        <strain evidence="3 5">NCTC12282</strain>
    </source>
</reference>
<dbReference type="Proteomes" id="UP000373449">
    <property type="component" value="Unassembled WGS sequence"/>
</dbReference>
<reference evidence="4" key="1">
    <citation type="submission" date="2017-09" db="EMBL/GenBank/DDBJ databases">
        <title>FDA dAtabase for Regulatory Grade micrObial Sequences (FDA-ARGOS): Supporting development and validation of Infectious Disease Dx tests.</title>
        <authorList>
            <person name="Minogue T."/>
            <person name="Wolcott M."/>
            <person name="Wasieloski L."/>
            <person name="Aguilar W."/>
            <person name="Moore D."/>
            <person name="Tallon L."/>
            <person name="Sadzewicz L."/>
            <person name="Ott S."/>
            <person name="Zhao X."/>
            <person name="Nagaraj S."/>
            <person name="Vavikolanu K."/>
            <person name="Aluvathingal J."/>
            <person name="Nadendla S."/>
            <person name="Sichtig H."/>
        </authorList>
    </citation>
    <scope>NUCLEOTIDE SEQUENCE [LARGE SCALE GENOMIC DNA]</scope>
    <source>
        <strain evidence="4">FDAARGOS_387</strain>
    </source>
</reference>
<feature type="chain" id="PRO_5036036630" description="DUF4352 domain-containing protein" evidence="1">
    <location>
        <begin position="19"/>
        <end position="178"/>
    </location>
</feature>
<dbReference type="Proteomes" id="UP000224974">
    <property type="component" value="Unassembled WGS sequence"/>
</dbReference>
<evidence type="ECO:0000313" key="4">
    <source>
        <dbReference type="Proteomes" id="UP000224974"/>
    </source>
</evidence>
<evidence type="ECO:0000313" key="5">
    <source>
        <dbReference type="Proteomes" id="UP000373449"/>
    </source>
</evidence>
<dbReference type="OrthoDB" id="88226at2"/>
<evidence type="ECO:0000313" key="3">
    <source>
        <dbReference type="EMBL" id="VFS49234.1"/>
    </source>
</evidence>
<sequence>MKKTILALTLVMVFPAMAEDATVMKESVKSVVTGVISAGKDALSGVKDGVDDGRKTGVSVDGAVIVTDKEELNKFIAVSVLSVTKVADEEYEVTLALRNNSDKAVRLSNLNEAKSLVLLDVAGFASVLKTPLLPGESDITIPDNAAVKARYVFAKVEDAPATLRIYGMDVAVPAAKNK</sequence>
<dbReference type="RefSeq" id="WP_029093959.1">
    <property type="nucleotide sequence ID" value="NZ_CAADJA010000002.1"/>
</dbReference>
<evidence type="ECO:0008006" key="6">
    <source>
        <dbReference type="Google" id="ProtNLM"/>
    </source>
</evidence>
<evidence type="ECO:0000313" key="2">
    <source>
        <dbReference type="EMBL" id="PHI30191.1"/>
    </source>
</evidence>